<feature type="compositionally biased region" description="Polar residues" evidence="4">
    <location>
        <begin position="495"/>
        <end position="518"/>
    </location>
</feature>
<dbReference type="InterPro" id="IPR013882">
    <property type="entry name" value="Ctp1_C"/>
</dbReference>
<evidence type="ECO:0000259" key="5">
    <source>
        <dbReference type="Pfam" id="PF08573"/>
    </source>
</evidence>
<sequence length="704" mass="78328">MASFFQTGRPELLTAIIEACGRVDEAIRKDNESVELQLEQAHKERDAQASKVTELTVKNFRLQEQVRAAKARRNDQNPGNSLPSTSPRPTDGSGSDSDHDWKAECRRVGSKFNALSENFKKAKDALRKRKDERDQWVEYAKALERKIKAAEEAHGIRIVERNTRSGRTSANPCVKAEADEPSPTTSFTSDPGLEQADLELPPLAAASLSMELGAATALAPANVVNPQSESTQGGSDPREPDDLPELPVQNDVDDVQIKNEPSSDLPVVVSERAVRKRKRDGPEPTESPLRKVKLELTIGSSPILSMGEDAADLQESIDLGDVAQRMLTPRKRKELEDSATGDQALTNTLVAVTTPAPLFVRPDPNPQTVRPLGFSSALTPLSVNSVNRRVARPEWSKTGTPFKRGLSHGISTLAEDGIIYKRGATEGQPKSAMKSVPKGRLDTLLNSPAAQDDETLTRSNPRSRAKVGILKDDLAIPGRRELPFEQDGRPRDKTPVQQTSTLSRPKFTSTKLSAQDTRSPLAHKGSTSLLRSKPTSELRPDDFKVNPLTNDGHDFAYTEVVRDRNDRACLQGCTDMHCCGKEFRALAISQRPNPPLTPAQRMEEQKLLEDYMGESAYRLDMMEKPERDELWVEAKTQELANKYGKHRHRFSRMRSPPGFWNADFPSTQELQADRAEAAKRDKQTVQERYREAMRPGGRWIFRDE</sequence>
<reference evidence="6 7" key="1">
    <citation type="journal article" date="2025" name="Microbiol. Resour. Announc.">
        <title>Draft genome sequences for Neonectria magnoliae and Neonectria punicea, canker pathogens of Liriodendron tulipifera and Acer saccharum in West Virginia.</title>
        <authorList>
            <person name="Petronek H.M."/>
            <person name="Kasson M.T."/>
            <person name="Metheny A.M."/>
            <person name="Stauder C.M."/>
            <person name="Lovett B."/>
            <person name="Lynch S.C."/>
            <person name="Garnas J.R."/>
            <person name="Kasson L.R."/>
            <person name="Stajich J.E."/>
        </authorList>
    </citation>
    <scope>NUCLEOTIDE SEQUENCE [LARGE SCALE GENOMIC DNA]</scope>
    <source>
        <strain evidence="6 7">NRRL 64651</strain>
    </source>
</reference>
<feature type="region of interest" description="Disordered" evidence="4">
    <location>
        <begin position="65"/>
        <end position="101"/>
    </location>
</feature>
<feature type="compositionally biased region" description="Polar residues" evidence="4">
    <location>
        <begin position="76"/>
        <end position="95"/>
    </location>
</feature>
<feature type="domain" description="DNA endonuclease activator Ctp1 C-terminal" evidence="5">
    <location>
        <begin position="556"/>
        <end position="669"/>
    </location>
</feature>
<feature type="compositionally biased region" description="Basic and acidic residues" evidence="4">
    <location>
        <begin position="534"/>
        <end position="544"/>
    </location>
</feature>
<organism evidence="6 7">
    <name type="scientific">Neonectria magnoliae</name>
    <dbReference type="NCBI Taxonomy" id="2732573"/>
    <lineage>
        <taxon>Eukaryota</taxon>
        <taxon>Fungi</taxon>
        <taxon>Dikarya</taxon>
        <taxon>Ascomycota</taxon>
        <taxon>Pezizomycotina</taxon>
        <taxon>Sordariomycetes</taxon>
        <taxon>Hypocreomycetidae</taxon>
        <taxon>Hypocreales</taxon>
        <taxon>Nectriaceae</taxon>
        <taxon>Neonectria</taxon>
    </lineage>
</organism>
<comment type="caution">
    <text evidence="6">The sequence shown here is derived from an EMBL/GenBank/DDBJ whole genome shotgun (WGS) entry which is preliminary data.</text>
</comment>
<keyword evidence="3" id="KW-0539">Nucleus</keyword>
<proteinExistence type="predicted"/>
<evidence type="ECO:0000256" key="4">
    <source>
        <dbReference type="SAM" id="MobiDB-lite"/>
    </source>
</evidence>
<dbReference type="Proteomes" id="UP001498421">
    <property type="component" value="Unassembled WGS sequence"/>
</dbReference>
<evidence type="ECO:0000313" key="7">
    <source>
        <dbReference type="Proteomes" id="UP001498421"/>
    </source>
</evidence>
<feature type="region of interest" description="Disordered" evidence="4">
    <location>
        <begin position="161"/>
        <end position="200"/>
    </location>
</feature>
<protein>
    <recommendedName>
        <fullName evidence="5">DNA endonuclease activator Ctp1 C-terminal domain-containing protein</fullName>
    </recommendedName>
</protein>
<keyword evidence="2" id="KW-0227">DNA damage</keyword>
<feature type="compositionally biased region" description="Polar residues" evidence="4">
    <location>
        <begin position="224"/>
        <end position="234"/>
    </location>
</feature>
<accession>A0ABR1IEW6</accession>
<feature type="region of interest" description="Disordered" evidence="4">
    <location>
        <begin position="220"/>
        <end position="267"/>
    </location>
</feature>
<dbReference type="Pfam" id="PF08573">
    <property type="entry name" value="SAE2"/>
    <property type="match status" value="1"/>
</dbReference>
<name>A0ABR1IEW6_9HYPO</name>
<feature type="compositionally biased region" description="Basic and acidic residues" evidence="4">
    <location>
        <begin position="469"/>
        <end position="494"/>
    </location>
</feature>
<comment type="subcellular location">
    <subcellularLocation>
        <location evidence="1">Nucleus</location>
    </subcellularLocation>
</comment>
<evidence type="ECO:0000256" key="1">
    <source>
        <dbReference type="ARBA" id="ARBA00004123"/>
    </source>
</evidence>
<evidence type="ECO:0000313" key="6">
    <source>
        <dbReference type="EMBL" id="KAK7431770.1"/>
    </source>
</evidence>
<evidence type="ECO:0000256" key="3">
    <source>
        <dbReference type="ARBA" id="ARBA00023242"/>
    </source>
</evidence>
<gene>
    <name evidence="6" type="ORF">QQZ08_001710</name>
</gene>
<keyword evidence="7" id="KW-1185">Reference proteome</keyword>
<dbReference type="EMBL" id="JAZAVK010000009">
    <property type="protein sequence ID" value="KAK7431770.1"/>
    <property type="molecule type" value="Genomic_DNA"/>
</dbReference>
<evidence type="ECO:0000256" key="2">
    <source>
        <dbReference type="ARBA" id="ARBA00022763"/>
    </source>
</evidence>
<feature type="region of interest" description="Disordered" evidence="4">
    <location>
        <begin position="424"/>
        <end position="544"/>
    </location>
</feature>